<protein>
    <submittedName>
        <fullName evidence="1">Alkane 1-monooxygenase</fullName>
    </submittedName>
</protein>
<feature type="non-terminal residue" evidence="1">
    <location>
        <position position="91"/>
    </location>
</feature>
<evidence type="ECO:0000313" key="1">
    <source>
        <dbReference type="EMBL" id="RNL98433.1"/>
    </source>
</evidence>
<gene>
    <name evidence="1" type="ORF">EF878_21340</name>
</gene>
<dbReference type="GO" id="GO:0004497">
    <property type="term" value="F:monooxygenase activity"/>
    <property type="evidence" value="ECO:0007669"/>
    <property type="project" value="UniProtKB-KW"/>
</dbReference>
<proteinExistence type="predicted"/>
<keyword evidence="1" id="KW-0560">Oxidoreductase</keyword>
<dbReference type="EMBL" id="RJLR01000147">
    <property type="protein sequence ID" value="RNL98433.1"/>
    <property type="molecule type" value="Genomic_DNA"/>
</dbReference>
<dbReference type="Proteomes" id="UP000276061">
    <property type="component" value="Unassembled WGS sequence"/>
</dbReference>
<keyword evidence="1" id="KW-0503">Monooxygenase</keyword>
<feature type="non-terminal residue" evidence="1">
    <location>
        <position position="1"/>
    </location>
</feature>
<reference evidence="1 2" key="1">
    <citation type="submission" date="2018-11" db="EMBL/GenBank/DDBJ databases">
        <title>Characterization of surface water Dickeya isolates.</title>
        <authorList>
            <person name="Van Gijsegem F."/>
            <person name="Pedron J."/>
        </authorList>
    </citation>
    <scope>NUCLEOTIDE SEQUENCE [LARGE SCALE GENOMIC DNA]</scope>
    <source>
        <strain evidence="1 2">FVG1-MFV-O17</strain>
    </source>
</reference>
<accession>A0A3N0FE70</accession>
<sequence>ALLTWREYQPEQAQALLSLSVIVADSHDEAKTLAGERYNYRVYIEDRAPLNVLTQEQADTLVQQSGSTQFRIEKQAQNILYGTTAEVHRQL</sequence>
<dbReference type="AlphaFoldDB" id="A0A3N0FE70"/>
<organism evidence="1 2">
    <name type="scientific">Dickeya undicola</name>
    <dbReference type="NCBI Taxonomy" id="1577887"/>
    <lineage>
        <taxon>Bacteria</taxon>
        <taxon>Pseudomonadati</taxon>
        <taxon>Pseudomonadota</taxon>
        <taxon>Gammaproteobacteria</taxon>
        <taxon>Enterobacterales</taxon>
        <taxon>Pectobacteriaceae</taxon>
        <taxon>Dickeya</taxon>
    </lineage>
</organism>
<name>A0A3N0FE70_9GAMM</name>
<comment type="caution">
    <text evidence="1">The sequence shown here is derived from an EMBL/GenBank/DDBJ whole genome shotgun (WGS) entry which is preliminary data.</text>
</comment>
<evidence type="ECO:0000313" key="2">
    <source>
        <dbReference type="Proteomes" id="UP000276061"/>
    </source>
</evidence>